<dbReference type="RefSeq" id="WP_139626334.1">
    <property type="nucleotide sequence ID" value="NZ_VDCI01000002.1"/>
</dbReference>
<reference evidence="2 3" key="1">
    <citation type="submission" date="2019-05" db="EMBL/GenBank/DDBJ databases">
        <title>Draft Whole-Genome sequence of the green sulfur bacterium Prosthecochloris vibrioformis DSM 260.</title>
        <authorList>
            <person name="Meyer T.E."/>
            <person name="Kyndt J.A."/>
        </authorList>
    </citation>
    <scope>NUCLEOTIDE SEQUENCE [LARGE SCALE GENOMIC DNA]</scope>
    <source>
        <strain evidence="2 3">DSM 260</strain>
    </source>
</reference>
<keyword evidence="3" id="KW-1185">Reference proteome</keyword>
<organism evidence="2 3">
    <name type="scientific">Prosthecochloris vibrioformis</name>
    <name type="common">Chlorobium vibrioforme</name>
    <dbReference type="NCBI Taxonomy" id="1098"/>
    <lineage>
        <taxon>Bacteria</taxon>
        <taxon>Pseudomonadati</taxon>
        <taxon>Chlorobiota</taxon>
        <taxon>Chlorobiia</taxon>
        <taxon>Chlorobiales</taxon>
        <taxon>Chlorobiaceae</taxon>
        <taxon>Prosthecochloris</taxon>
    </lineage>
</organism>
<gene>
    <name evidence="2" type="ORF">FGF68_04150</name>
</gene>
<keyword evidence="1" id="KW-1133">Transmembrane helix</keyword>
<protein>
    <submittedName>
        <fullName evidence="2">Uncharacterized protein</fullName>
    </submittedName>
</protein>
<keyword evidence="1" id="KW-0472">Membrane</keyword>
<dbReference type="EMBL" id="VDCI01000002">
    <property type="protein sequence ID" value="TNJ37409.1"/>
    <property type="molecule type" value="Genomic_DNA"/>
</dbReference>
<sequence length="138" mass="15361">MTILAYILALFTIGWGREIVGLVFMPLIMTAMKSPGSLIHRTTNFIVNFIATFVATYAVSFVCAWLNVETVYAMFVLPFFAMTSNDFHRISSRASSDFNLTDNPKLPEILLGIEVSNLWADIIGFGLAIVLMSPLNLF</sequence>
<proteinExistence type="predicted"/>
<comment type="caution">
    <text evidence="2">The sequence shown here is derived from an EMBL/GenBank/DDBJ whole genome shotgun (WGS) entry which is preliminary data.</text>
</comment>
<dbReference type="Proteomes" id="UP000309544">
    <property type="component" value="Unassembled WGS sequence"/>
</dbReference>
<dbReference type="AlphaFoldDB" id="A0A5C4S2K8"/>
<feature type="transmembrane region" description="Helical" evidence="1">
    <location>
        <begin position="45"/>
        <end position="68"/>
    </location>
</feature>
<keyword evidence="1" id="KW-0812">Transmembrane</keyword>
<feature type="transmembrane region" description="Helical" evidence="1">
    <location>
        <begin position="6"/>
        <end position="25"/>
    </location>
</feature>
<accession>A0A5C4S2K8</accession>
<feature type="transmembrane region" description="Helical" evidence="1">
    <location>
        <begin position="118"/>
        <end position="137"/>
    </location>
</feature>
<name>A0A5C4S2K8_PROVB</name>
<evidence type="ECO:0000313" key="2">
    <source>
        <dbReference type="EMBL" id="TNJ37409.1"/>
    </source>
</evidence>
<evidence type="ECO:0000313" key="3">
    <source>
        <dbReference type="Proteomes" id="UP000309544"/>
    </source>
</evidence>
<evidence type="ECO:0000256" key="1">
    <source>
        <dbReference type="SAM" id="Phobius"/>
    </source>
</evidence>